<sequence length="101" mass="12052">MEDEKKVKLYGAWFSPFERRVELALKAKAYHMNGWRKTYTTRVSYFSPTILSTRKSQCSFMMAKQNPSHFLPDDPYKRAKVRYWASFFDQQVLIMSTPQIL</sequence>
<dbReference type="AlphaFoldDB" id="A0AAN8V3Q8"/>
<evidence type="ECO:0008006" key="3">
    <source>
        <dbReference type="Google" id="ProtNLM"/>
    </source>
</evidence>
<proteinExistence type="predicted"/>
<organism evidence="1 2">
    <name type="scientific">Dillenia turbinata</name>
    <dbReference type="NCBI Taxonomy" id="194707"/>
    <lineage>
        <taxon>Eukaryota</taxon>
        <taxon>Viridiplantae</taxon>
        <taxon>Streptophyta</taxon>
        <taxon>Embryophyta</taxon>
        <taxon>Tracheophyta</taxon>
        <taxon>Spermatophyta</taxon>
        <taxon>Magnoliopsida</taxon>
        <taxon>eudicotyledons</taxon>
        <taxon>Gunneridae</taxon>
        <taxon>Pentapetalae</taxon>
        <taxon>Dilleniales</taxon>
        <taxon>Dilleniaceae</taxon>
        <taxon>Dillenia</taxon>
    </lineage>
</organism>
<name>A0AAN8V3Q8_9MAGN</name>
<evidence type="ECO:0000313" key="1">
    <source>
        <dbReference type="EMBL" id="KAK6920863.1"/>
    </source>
</evidence>
<evidence type="ECO:0000313" key="2">
    <source>
        <dbReference type="Proteomes" id="UP001370490"/>
    </source>
</evidence>
<dbReference type="InterPro" id="IPR036282">
    <property type="entry name" value="Glutathione-S-Trfase_C_sf"/>
</dbReference>
<protein>
    <recommendedName>
        <fullName evidence="3">GST N-terminal domain-containing protein</fullName>
    </recommendedName>
</protein>
<reference evidence="1 2" key="1">
    <citation type="submission" date="2023-12" db="EMBL/GenBank/DDBJ databases">
        <title>A high-quality genome assembly for Dillenia turbinata (Dilleniales).</title>
        <authorList>
            <person name="Chanderbali A."/>
        </authorList>
    </citation>
    <scope>NUCLEOTIDE SEQUENCE [LARGE SCALE GENOMIC DNA]</scope>
    <source>
        <strain evidence="1">LSX21</strain>
        <tissue evidence="1">Leaf</tissue>
    </source>
</reference>
<keyword evidence="2" id="KW-1185">Reference proteome</keyword>
<dbReference type="Proteomes" id="UP001370490">
    <property type="component" value="Unassembled WGS sequence"/>
</dbReference>
<dbReference type="SUPFAM" id="SSF47616">
    <property type="entry name" value="GST C-terminal domain-like"/>
    <property type="match status" value="1"/>
</dbReference>
<accession>A0AAN8V3Q8</accession>
<gene>
    <name evidence="1" type="ORF">RJ641_014541</name>
</gene>
<comment type="caution">
    <text evidence="1">The sequence shown here is derived from an EMBL/GenBank/DDBJ whole genome shotgun (WGS) entry which is preliminary data.</text>
</comment>
<dbReference type="Gene3D" id="3.40.30.10">
    <property type="entry name" value="Glutaredoxin"/>
    <property type="match status" value="1"/>
</dbReference>
<dbReference type="EMBL" id="JBAMMX010000020">
    <property type="protein sequence ID" value="KAK6920863.1"/>
    <property type="molecule type" value="Genomic_DNA"/>
</dbReference>
<dbReference type="Gene3D" id="1.20.1050.10">
    <property type="match status" value="1"/>
</dbReference>